<dbReference type="Proteomes" id="UP000639403">
    <property type="component" value="Unassembled WGS sequence"/>
</dbReference>
<organism evidence="3 4">
    <name type="scientific">Rhodonia placenta</name>
    <dbReference type="NCBI Taxonomy" id="104341"/>
    <lineage>
        <taxon>Eukaryota</taxon>
        <taxon>Fungi</taxon>
        <taxon>Dikarya</taxon>
        <taxon>Basidiomycota</taxon>
        <taxon>Agaricomycotina</taxon>
        <taxon>Agaricomycetes</taxon>
        <taxon>Polyporales</taxon>
        <taxon>Adustoporiaceae</taxon>
        <taxon>Rhodonia</taxon>
    </lineage>
</organism>
<reference evidence="3" key="1">
    <citation type="submission" date="2020-11" db="EMBL/GenBank/DDBJ databases">
        <authorList>
            <person name="Koelle M."/>
            <person name="Horta M.A.C."/>
            <person name="Nowrousian M."/>
            <person name="Ohm R.A."/>
            <person name="Benz P."/>
            <person name="Pilgard A."/>
        </authorList>
    </citation>
    <scope>NUCLEOTIDE SEQUENCE</scope>
    <source>
        <strain evidence="3">FPRL280</strain>
    </source>
</reference>
<keyword evidence="1" id="KW-1133">Transmembrane helix</keyword>
<feature type="domain" description="DUF6534" evidence="2">
    <location>
        <begin position="200"/>
        <end position="287"/>
    </location>
</feature>
<proteinExistence type="predicted"/>
<dbReference type="AlphaFoldDB" id="A0A8H7P0R3"/>
<accession>A0A8H7P0R3</accession>
<reference evidence="3" key="2">
    <citation type="journal article" name="Front. Microbiol.">
        <title>Degradative Capacity of Two Strains of Rhodonia placenta: From Phenotype to Genotype.</title>
        <authorList>
            <person name="Kolle M."/>
            <person name="Horta M.A.C."/>
            <person name="Nowrousian M."/>
            <person name="Ohm R.A."/>
            <person name="Benz J.P."/>
            <person name="Pilgard A."/>
        </authorList>
    </citation>
    <scope>NUCLEOTIDE SEQUENCE</scope>
    <source>
        <strain evidence="3">FPRL280</strain>
    </source>
</reference>
<protein>
    <recommendedName>
        <fullName evidence="2">DUF6534 domain-containing protein</fullName>
    </recommendedName>
</protein>
<feature type="transmembrane region" description="Helical" evidence="1">
    <location>
        <begin position="191"/>
        <end position="215"/>
    </location>
</feature>
<keyword evidence="1" id="KW-0472">Membrane</keyword>
<evidence type="ECO:0000313" key="3">
    <source>
        <dbReference type="EMBL" id="KAF9812705.1"/>
    </source>
</evidence>
<evidence type="ECO:0000313" key="4">
    <source>
        <dbReference type="Proteomes" id="UP000639403"/>
    </source>
</evidence>
<dbReference type="PANTHER" id="PTHR40465:SF1">
    <property type="entry name" value="DUF6534 DOMAIN-CONTAINING PROTEIN"/>
    <property type="match status" value="1"/>
</dbReference>
<name>A0A8H7P0R3_9APHY</name>
<feature type="transmembrane region" description="Helical" evidence="1">
    <location>
        <begin position="125"/>
        <end position="146"/>
    </location>
</feature>
<dbReference type="PANTHER" id="PTHR40465">
    <property type="entry name" value="CHROMOSOME 1, WHOLE GENOME SHOTGUN SEQUENCE"/>
    <property type="match status" value="1"/>
</dbReference>
<dbReference type="InterPro" id="IPR045339">
    <property type="entry name" value="DUF6534"/>
</dbReference>
<evidence type="ECO:0000259" key="2">
    <source>
        <dbReference type="Pfam" id="PF20152"/>
    </source>
</evidence>
<gene>
    <name evidence="3" type="ORF">IEO21_06052</name>
</gene>
<feature type="transmembrane region" description="Helical" evidence="1">
    <location>
        <begin position="235"/>
        <end position="256"/>
    </location>
</feature>
<sequence>MVAVIRSNLYTSLGALTLGGLTSTALSGVVGMQVILYFRLYENDAPILKAVVQSELHRNLLLNDCSFLDILHTCFVWAADWMYLVSSFGDMNITDHVFWCVSLLSHINRGGASYVWEVLKERRLIALRIQLTIALTAITTFVVHLVSKGNYFVTAPIVIMATTRVAADFCSSFGDWIRLGSYFEFYTHYRWLFTLGLVLSTVVDIIITSSLCLYLRKSRHGGTGRLDHILNSVTLYTIENGMMTCIGTVLSLVFWIVKPHALIYLALHFAIGKLYANSFLASMNARKLLRVQNASSSGSGHRLPVIFTHGLSARDRRSSPDEVDLTGTKVRALAATPGSSATDDELLGGMQLQITVDKTVDYTADDAIPASPSRLPPHDAKGH</sequence>
<comment type="caution">
    <text evidence="3">The sequence shown here is derived from an EMBL/GenBank/DDBJ whole genome shotgun (WGS) entry which is preliminary data.</text>
</comment>
<evidence type="ECO:0000256" key="1">
    <source>
        <dbReference type="SAM" id="Phobius"/>
    </source>
</evidence>
<dbReference type="Pfam" id="PF20152">
    <property type="entry name" value="DUF6534"/>
    <property type="match status" value="1"/>
</dbReference>
<feature type="transmembrane region" description="Helical" evidence="1">
    <location>
        <begin position="262"/>
        <end position="280"/>
    </location>
</feature>
<keyword evidence="1" id="KW-0812">Transmembrane</keyword>
<feature type="transmembrane region" description="Helical" evidence="1">
    <location>
        <begin position="20"/>
        <end position="40"/>
    </location>
</feature>
<dbReference type="EMBL" id="JADOXO010000125">
    <property type="protein sequence ID" value="KAF9812705.1"/>
    <property type="molecule type" value="Genomic_DNA"/>
</dbReference>